<dbReference type="InterPro" id="IPR027417">
    <property type="entry name" value="P-loop_NTPase"/>
</dbReference>
<proteinExistence type="predicted"/>
<gene>
    <name evidence="3" type="ORF">JI735_19445</name>
</gene>
<evidence type="ECO:0000313" key="3">
    <source>
        <dbReference type="EMBL" id="QQZ58908.1"/>
    </source>
</evidence>
<dbReference type="RefSeq" id="WP_039833906.1">
    <property type="nucleotide sequence ID" value="NZ_CP068595.1"/>
</dbReference>
<evidence type="ECO:0000259" key="2">
    <source>
        <dbReference type="Pfam" id="PF13166"/>
    </source>
</evidence>
<feature type="coiled-coil region" evidence="1">
    <location>
        <begin position="93"/>
        <end position="137"/>
    </location>
</feature>
<dbReference type="InterPro" id="IPR026866">
    <property type="entry name" value="CR006_AAA"/>
</dbReference>
<sequence length="735" mass="85411">MINKIIVRNKASYDAAGITLDNLEKVNFIYGANGSGKTTISDFLKNTSIYPHCQVSWTNNLELRRIVYNKEFIEENFHQNSDIKGIFTLGKESQEIQRKIEQIRTNINKVSDDISALENNIQDKREAQNQNDKEFEEICWKLKQKYDDIFQEAFTGFRGRKAKFKEKCKLESQSTHELEALNQLKEKCSDIFKGQKEKIELVRNLEYEQCNVASTDSIFNTKIIGQEDLDISQLIAKLNISDWVRQGQSHLHQADGVCPFCQRKLEQEFIVKLDQLFDENFNKKIQHLELAITLYSKSVGDIFERIDGILKLDNVFLDKQGLGSKKSAADAKHQANLLLLSLKKSEPSRSVELELLDEEFFSINSLIKAANEQITNHNKLIDNYHLERNNLISRIWKFIASENANAHKTYVENEFRLNRMIDGMSHSLANKKKMKQMFVKQIVELENQITSVVPSINEMNKILNSFNFTNFKFSEPTEKGSYRIVREDGENAKDTLSEGEKTFVTFLYFIQLINGSNDRSRITDNKIVVIDDPISSLDSNIVFIVSNLIRDIIEKIRNNNHSTIKQLFVLTHNIYFHKEVTFNKGKGTNKLADETFWILRKVNNVSCIKSYDTNPIKSSYELMWQEIKYTNERSSSTIQNLIRRIIENYFKIYGNYKEEDIIEKFENEEKVICRSLISWANDGSHYIMDDLYTEVTSDTVEKYLFVFKKMFEVTGHSAHYNMMMGITDDSLALSS</sequence>
<dbReference type="EMBL" id="CP068595">
    <property type="protein sequence ID" value="QQZ58908.1"/>
    <property type="molecule type" value="Genomic_DNA"/>
</dbReference>
<dbReference type="Proteomes" id="UP000595841">
    <property type="component" value="Chromosome"/>
</dbReference>
<name>A0A974P8T0_9BACL</name>
<keyword evidence="4" id="KW-1185">Reference proteome</keyword>
<dbReference type="Gene3D" id="3.40.50.300">
    <property type="entry name" value="P-loop containing nucleotide triphosphate hydrolases"/>
    <property type="match status" value="2"/>
</dbReference>
<organism evidence="3 4">
    <name type="scientific">Paenibacillus sonchi</name>
    <dbReference type="NCBI Taxonomy" id="373687"/>
    <lineage>
        <taxon>Bacteria</taxon>
        <taxon>Bacillati</taxon>
        <taxon>Bacillota</taxon>
        <taxon>Bacilli</taxon>
        <taxon>Bacillales</taxon>
        <taxon>Paenibacillaceae</taxon>
        <taxon>Paenibacillus</taxon>
        <taxon>Paenibacillus sonchi group</taxon>
    </lineage>
</organism>
<dbReference type="SUPFAM" id="SSF52540">
    <property type="entry name" value="P-loop containing nucleoside triphosphate hydrolases"/>
    <property type="match status" value="1"/>
</dbReference>
<reference evidence="3 4" key="1">
    <citation type="submission" date="2021-01" db="EMBL/GenBank/DDBJ databases">
        <title>Whole genome sequence of Paenibacillus sonchi LMG 24727 for comparative genomics.</title>
        <authorList>
            <person name="Lee G."/>
            <person name="Kim M.-J."/>
            <person name="Lim K."/>
            <person name="Shin J.-H."/>
        </authorList>
    </citation>
    <scope>NUCLEOTIDE SEQUENCE [LARGE SCALE GENOMIC DNA]</scope>
    <source>
        <strain evidence="3 4">LMG 24727</strain>
    </source>
</reference>
<evidence type="ECO:0000256" key="1">
    <source>
        <dbReference type="SAM" id="Coils"/>
    </source>
</evidence>
<dbReference type="KEGG" id="pson:JI735_19445"/>
<accession>A0A974P8T0</accession>
<dbReference type="Pfam" id="PF13166">
    <property type="entry name" value="AAA_13"/>
    <property type="match status" value="1"/>
</dbReference>
<keyword evidence="1" id="KW-0175">Coiled coil</keyword>
<evidence type="ECO:0000313" key="4">
    <source>
        <dbReference type="Proteomes" id="UP000595841"/>
    </source>
</evidence>
<protein>
    <submittedName>
        <fullName evidence="3">AAA family ATPase</fullName>
    </submittedName>
</protein>
<dbReference type="AlphaFoldDB" id="A0A974P8T0"/>
<feature type="domain" description="Protein CR006 P-loop" evidence="2">
    <location>
        <begin position="11"/>
        <end position="712"/>
    </location>
</feature>